<evidence type="ECO:0000313" key="2">
    <source>
        <dbReference type="Proteomes" id="UP000838686"/>
    </source>
</evidence>
<comment type="caution">
    <text evidence="1">The sequence shown here is derived from an EMBL/GenBank/DDBJ whole genome shotgun (WGS) entry which is preliminary data.</text>
</comment>
<dbReference type="SUPFAM" id="SSF53756">
    <property type="entry name" value="UDP-Glycosyltransferase/glycogen phosphorylase"/>
    <property type="match status" value="2"/>
</dbReference>
<dbReference type="EMBL" id="CAKMMF010000018">
    <property type="protein sequence ID" value="CAH1210968.1"/>
    <property type="molecule type" value="Genomic_DNA"/>
</dbReference>
<reference evidence="1" key="1">
    <citation type="submission" date="2022-01" db="EMBL/GenBank/DDBJ databases">
        <authorList>
            <person name="Criscuolo A."/>
        </authorList>
    </citation>
    <scope>NUCLEOTIDE SEQUENCE</scope>
    <source>
        <strain evidence="1">CIP111893</strain>
    </source>
</reference>
<gene>
    <name evidence="1" type="ORF">PAECIP111893_03340</name>
</gene>
<sequence>MQMEMEKQSTICYYISDYGYGHAARGIALIRRLLETSPRPFRFIVCCSRPLSFVRESLRAAAQKGLEFRDAATDLGYFVQENSMEPDLDRLQVEYRSYMSVFPDLIARERDYLLQNKVDMVLSDISPVPIKAASQAGITSIGMSNFTWYTAYEKMLDSGLLAPLYDAYLHMDYFISLAGSEEPPWGRRGYVKAGFFCRAPEKREWSRLQSLHGKGKGKDDGALTVFVALGMDIHARDMKDMAMWKDEDCTFIVSSHMDASGPNVVRIPPSYTESQNYLALADIVITKPGWGVISEAVHCNKPLLMVKRDLFMEDLHTTNALTGRHPYRMIGWDELKGSAITRQFVDAIYAAPTGDAASDSDEQLQRICAFLHEWV</sequence>
<proteinExistence type="predicted"/>
<protein>
    <recommendedName>
        <fullName evidence="3">Glycosyl transferase family 28 C-terminal domain-containing protein</fullName>
    </recommendedName>
</protein>
<evidence type="ECO:0008006" key="3">
    <source>
        <dbReference type="Google" id="ProtNLM"/>
    </source>
</evidence>
<dbReference type="Proteomes" id="UP000838686">
    <property type="component" value="Unassembled WGS sequence"/>
</dbReference>
<dbReference type="Gene3D" id="3.40.50.2000">
    <property type="entry name" value="Glycogen Phosphorylase B"/>
    <property type="match status" value="1"/>
</dbReference>
<dbReference type="PANTHER" id="PTHR38134">
    <property type="entry name" value="SLR1395 PROTEIN"/>
    <property type="match status" value="1"/>
</dbReference>
<dbReference type="PANTHER" id="PTHR38134:SF2">
    <property type="entry name" value="GALACTOKINASE"/>
    <property type="match status" value="1"/>
</dbReference>
<evidence type="ECO:0000313" key="1">
    <source>
        <dbReference type="EMBL" id="CAH1210968.1"/>
    </source>
</evidence>
<dbReference type="InterPro" id="IPR053205">
    <property type="entry name" value="GHMP_kinase_L-arabinokinase"/>
</dbReference>
<organism evidence="1 2">
    <name type="scientific">Paenibacillus plantiphilus</name>
    <dbReference type="NCBI Taxonomy" id="2905650"/>
    <lineage>
        <taxon>Bacteria</taxon>
        <taxon>Bacillati</taxon>
        <taxon>Bacillota</taxon>
        <taxon>Bacilli</taxon>
        <taxon>Bacillales</taxon>
        <taxon>Paenibacillaceae</taxon>
        <taxon>Paenibacillus</taxon>
    </lineage>
</organism>
<name>A0ABN8GK36_9BACL</name>
<keyword evidence="2" id="KW-1185">Reference proteome</keyword>
<accession>A0ABN8GK36</accession>